<dbReference type="InterPro" id="IPR036291">
    <property type="entry name" value="NAD(P)-bd_dom_sf"/>
</dbReference>
<evidence type="ECO:0000259" key="3">
    <source>
        <dbReference type="Pfam" id="PF01073"/>
    </source>
</evidence>
<comment type="similarity">
    <text evidence="2">Belongs to the 3-beta-HSD family.</text>
</comment>
<name>A0A1L3GY91_9ASPA</name>
<organism evidence="4">
    <name type="scientific">Freesia hybrid cultivar</name>
    <dbReference type="NCBI Taxonomy" id="867926"/>
    <lineage>
        <taxon>Eukaryota</taxon>
        <taxon>Viridiplantae</taxon>
        <taxon>Streptophyta</taxon>
        <taxon>Embryophyta</taxon>
        <taxon>Tracheophyta</taxon>
        <taxon>Spermatophyta</taxon>
        <taxon>Magnoliopsida</taxon>
        <taxon>Liliopsida</taxon>
        <taxon>Asparagales</taxon>
        <taxon>Iridaceae</taxon>
        <taxon>Crocoideae</taxon>
        <taxon>Freesieae</taxon>
        <taxon>Freesia</taxon>
    </lineage>
</organism>
<dbReference type="GO" id="GO:0016616">
    <property type="term" value="F:oxidoreductase activity, acting on the CH-OH group of donors, NAD or NADP as acceptor"/>
    <property type="evidence" value="ECO:0007669"/>
    <property type="project" value="InterPro"/>
</dbReference>
<proteinExistence type="evidence at transcript level"/>
<dbReference type="Gene3D" id="3.40.50.720">
    <property type="entry name" value="NAD(P)-binding Rossmann-like Domain"/>
    <property type="match status" value="1"/>
</dbReference>
<accession>A0A1L3GY91</accession>
<dbReference type="CDD" id="cd08958">
    <property type="entry name" value="FR_SDR_e"/>
    <property type="match status" value="1"/>
</dbReference>
<dbReference type="GO" id="GO:0006694">
    <property type="term" value="P:steroid biosynthetic process"/>
    <property type="evidence" value="ECO:0007669"/>
    <property type="project" value="InterPro"/>
</dbReference>
<dbReference type="PANTHER" id="PTHR10366">
    <property type="entry name" value="NAD DEPENDENT EPIMERASE/DEHYDRATASE"/>
    <property type="match status" value="1"/>
</dbReference>
<dbReference type="SUPFAM" id="SSF51735">
    <property type="entry name" value="NAD(P)-binding Rossmann-fold domains"/>
    <property type="match status" value="1"/>
</dbReference>
<evidence type="ECO:0000256" key="1">
    <source>
        <dbReference type="ARBA" id="ARBA00023002"/>
    </source>
</evidence>
<dbReference type="PANTHER" id="PTHR10366:SF749">
    <property type="entry name" value="NAD DEPENDENT EPIMERASE_DEHYDRATASE FAMILY PROTEIN, EXPRESSED"/>
    <property type="match status" value="1"/>
</dbReference>
<dbReference type="EMBL" id="KU132391">
    <property type="protein sequence ID" value="APG32496.1"/>
    <property type="molecule type" value="mRNA"/>
</dbReference>
<dbReference type="InterPro" id="IPR050425">
    <property type="entry name" value="NAD(P)_dehydrat-like"/>
</dbReference>
<evidence type="ECO:0000313" key="4">
    <source>
        <dbReference type="EMBL" id="APG32496.1"/>
    </source>
</evidence>
<dbReference type="Pfam" id="PF01073">
    <property type="entry name" value="3Beta_HSD"/>
    <property type="match status" value="1"/>
</dbReference>
<protein>
    <submittedName>
        <fullName evidence="4">Putative cinnamoyl-CoA reductase 1</fullName>
    </submittedName>
</protein>
<dbReference type="InterPro" id="IPR002225">
    <property type="entry name" value="3Beta_OHSteriod_DH/Estase"/>
</dbReference>
<feature type="domain" description="3-beta hydroxysteroid dehydrogenase/isomerase" evidence="3">
    <location>
        <begin position="15"/>
        <end position="169"/>
    </location>
</feature>
<dbReference type="AlphaFoldDB" id="A0A1L3GY91"/>
<sequence>MAPASTIHDAKAVCVMDASGRLGKSLVESLLQIGYTVHASLFNNVDFCEPKGLSAEMRRRLKVFRSDPFDYHSIVDAVKGCSGLFYTFETPQDEPDYDEFMVELEVRTAHNVLEACAQTDTMERVVLTSSVTAVIWKEGRKSTDDFNERDWSEPNFCRKYKLWHALAKTLSEKTAWALAMDRGVDMVSVNAGLVTGPDLSPSTPYLKGTPEMYEDGVLVTVGVKFLVDSLICVYECPTAFGRYLCFDHVICRPEDAVKFSQMLTPSAPCPPQSNDLRVIQQRIQNKKLNKAMLEYASGIYEDV</sequence>
<evidence type="ECO:0000256" key="2">
    <source>
        <dbReference type="RuleBase" id="RU004475"/>
    </source>
</evidence>
<reference evidence="4" key="1">
    <citation type="submission" date="2015-11" db="EMBL/GenBank/DDBJ databases">
        <title>Molecular Cloning and Characterization of several Dihydroflavonol-4-Reductase Superfamily members from Freesia hybrida.</title>
        <authorList>
            <person name="Gao X."/>
            <person name="Liu X.X."/>
            <person name="Cai X.Q."/>
            <person name="Li Y.Q."/>
            <person name="Wang L."/>
        </authorList>
    </citation>
    <scope>NUCLEOTIDE SEQUENCE</scope>
</reference>
<keyword evidence="1 2" id="KW-0560">Oxidoreductase</keyword>